<dbReference type="Pfam" id="PF00248">
    <property type="entry name" value="Aldo_ket_red"/>
    <property type="match status" value="1"/>
</dbReference>
<keyword evidence="4" id="KW-1185">Reference proteome</keyword>
<dbReference type="SUPFAM" id="SSF51430">
    <property type="entry name" value="NAD(P)-linked oxidoreductase"/>
    <property type="match status" value="1"/>
</dbReference>
<dbReference type="PANTHER" id="PTHR43625">
    <property type="entry name" value="AFLATOXIN B1 ALDEHYDE REDUCTASE"/>
    <property type="match status" value="1"/>
</dbReference>
<dbReference type="InterPro" id="IPR023210">
    <property type="entry name" value="NADP_OxRdtase_dom"/>
</dbReference>
<name>A0ABU0C8C2_9BRAD</name>
<accession>A0ABU0C8C2</accession>
<sequence length="284" mass="30748">MIYGYGANESLIGEALNGRRDEFVLASKCGIFRADDGSRVIDNRPERLKRACEDSLKRLKTDVIDLYYLHRWDKVVPIEESVGALSELVQEGKIKAIGLSEVSVPTLVRAHATHPISAVQSEYSLFTRNPEIAMLAACRQLDITFVAFSPLARGLLSGQLRDPSKLKPGDLRRNMPRFQGSNFVANMQLVDGLKEIASDAGCTMAQVALAWLLAKGDDIIPIPGTTSGAHLRENAEAADIVLPAGALPRLDALINEKTVSGARYSPAIQSEIDTEEFGASCGAV</sequence>
<evidence type="ECO:0000259" key="2">
    <source>
        <dbReference type="Pfam" id="PF00248"/>
    </source>
</evidence>
<keyword evidence="1" id="KW-0560">Oxidoreductase</keyword>
<comment type="caution">
    <text evidence="3">The sequence shown here is derived from an EMBL/GenBank/DDBJ whole genome shotgun (WGS) entry which is preliminary data.</text>
</comment>
<evidence type="ECO:0000313" key="3">
    <source>
        <dbReference type="EMBL" id="MDQ0325895.1"/>
    </source>
</evidence>
<dbReference type="InterPro" id="IPR036812">
    <property type="entry name" value="NAD(P)_OxRdtase_dom_sf"/>
</dbReference>
<feature type="domain" description="NADP-dependent oxidoreductase" evidence="2">
    <location>
        <begin position="2"/>
        <end position="254"/>
    </location>
</feature>
<reference evidence="3 4" key="1">
    <citation type="submission" date="2023-07" db="EMBL/GenBank/DDBJ databases">
        <title>Genomic Encyclopedia of Type Strains, Phase IV (KMG-IV): sequencing the most valuable type-strain genomes for metagenomic binning, comparative biology and taxonomic classification.</title>
        <authorList>
            <person name="Goeker M."/>
        </authorList>
    </citation>
    <scope>NUCLEOTIDE SEQUENCE [LARGE SCALE GENOMIC DNA]</scope>
    <source>
        <strain evidence="3 4">DSM 11549</strain>
    </source>
</reference>
<dbReference type="PANTHER" id="PTHR43625:SF40">
    <property type="entry name" value="ALDO-KETO REDUCTASE YAKC [NADP(+)]"/>
    <property type="match status" value="1"/>
</dbReference>
<proteinExistence type="predicted"/>
<organism evidence="3 4">
    <name type="scientific">Rhodopseudomonas julia</name>
    <dbReference type="NCBI Taxonomy" id="200617"/>
    <lineage>
        <taxon>Bacteria</taxon>
        <taxon>Pseudomonadati</taxon>
        <taxon>Pseudomonadota</taxon>
        <taxon>Alphaproteobacteria</taxon>
        <taxon>Hyphomicrobiales</taxon>
        <taxon>Nitrobacteraceae</taxon>
        <taxon>Rhodopseudomonas</taxon>
    </lineage>
</organism>
<gene>
    <name evidence="3" type="ORF">J2R99_001744</name>
</gene>
<dbReference type="Gene3D" id="3.20.20.100">
    <property type="entry name" value="NADP-dependent oxidoreductase domain"/>
    <property type="match status" value="1"/>
</dbReference>
<evidence type="ECO:0000256" key="1">
    <source>
        <dbReference type="ARBA" id="ARBA00023002"/>
    </source>
</evidence>
<dbReference type="Proteomes" id="UP001230253">
    <property type="component" value="Unassembled WGS sequence"/>
</dbReference>
<evidence type="ECO:0000313" key="4">
    <source>
        <dbReference type="Proteomes" id="UP001230253"/>
    </source>
</evidence>
<dbReference type="InterPro" id="IPR050791">
    <property type="entry name" value="Aldo-Keto_reductase"/>
</dbReference>
<protein>
    <submittedName>
        <fullName evidence="3">Aryl-alcohol dehydrogenase-like predicted oxidoreductase</fullName>
    </submittedName>
</protein>
<dbReference type="EMBL" id="JAUSUK010000001">
    <property type="protein sequence ID" value="MDQ0325895.1"/>
    <property type="molecule type" value="Genomic_DNA"/>
</dbReference>